<dbReference type="RefSeq" id="WP_012787048.1">
    <property type="nucleotide sequence ID" value="NC_013131.1"/>
</dbReference>
<dbReference type="AlphaFoldDB" id="C7Q180"/>
<name>C7Q180_CATAD</name>
<dbReference type="eggNOG" id="ENOG5033TD7">
    <property type="taxonomic scope" value="Bacteria"/>
</dbReference>
<accession>C7Q180</accession>
<dbReference type="EMBL" id="CP001700">
    <property type="protein sequence ID" value="ACU71755.1"/>
    <property type="molecule type" value="Genomic_DNA"/>
</dbReference>
<dbReference type="HOGENOM" id="CLU_786854_0_0_11"/>
<dbReference type="STRING" id="479433.Caci_2846"/>
<keyword evidence="2" id="KW-1185">Reference proteome</keyword>
<dbReference type="OrthoDB" id="3526447at2"/>
<gene>
    <name evidence="1" type="ordered locus">Caci_2846</name>
</gene>
<proteinExistence type="predicted"/>
<protein>
    <submittedName>
        <fullName evidence="1">Uncharacterized protein</fullName>
    </submittedName>
</protein>
<organism evidence="1 2">
    <name type="scientific">Catenulispora acidiphila (strain DSM 44928 / JCM 14897 / NBRC 102108 / NRRL B-24433 / ID139908)</name>
    <dbReference type="NCBI Taxonomy" id="479433"/>
    <lineage>
        <taxon>Bacteria</taxon>
        <taxon>Bacillati</taxon>
        <taxon>Actinomycetota</taxon>
        <taxon>Actinomycetes</taxon>
        <taxon>Catenulisporales</taxon>
        <taxon>Catenulisporaceae</taxon>
        <taxon>Catenulispora</taxon>
    </lineage>
</organism>
<sequence>MSVTEPAYVTREAVKKALDVKGTARSDDDIDRSIQAASRAVEGQLHRKFYPRDMTRFWDWPSYQYALPWRIWLDAWELAAIPTSVTTGGQTIPLGNLFFEPANSGPPYTSMEINRSTNSAFGAGPTPQRDVTVTGTFGFNLDSTGAGALAAGVSDTTDTSVTVTNGAAAGVGDVLLVDTERMLLTDKAMASTGQTQSGAGCASASNADSILTPSGGTFYVGETLLLDAERMLVVDKAGATVIVKRAWDGTTLATHASATIYAARSWTVTRGALGTTASTHSSATAVSRYTPPSLVTQLSLAEAENNLLQGISGYARTVGSADNARPVSGQALADIRAQAYAQYGRKARRRTV</sequence>
<dbReference type="KEGG" id="cai:Caci_2846"/>
<evidence type="ECO:0000313" key="2">
    <source>
        <dbReference type="Proteomes" id="UP000000851"/>
    </source>
</evidence>
<dbReference type="InParanoid" id="C7Q180"/>
<evidence type="ECO:0000313" key="1">
    <source>
        <dbReference type="EMBL" id="ACU71755.1"/>
    </source>
</evidence>
<reference evidence="1 2" key="1">
    <citation type="journal article" date="2009" name="Stand. Genomic Sci.">
        <title>Complete genome sequence of Catenulispora acidiphila type strain (ID 139908).</title>
        <authorList>
            <person name="Copeland A."/>
            <person name="Lapidus A."/>
            <person name="Glavina Del Rio T."/>
            <person name="Nolan M."/>
            <person name="Lucas S."/>
            <person name="Chen F."/>
            <person name="Tice H."/>
            <person name="Cheng J.F."/>
            <person name="Bruce D."/>
            <person name="Goodwin L."/>
            <person name="Pitluck S."/>
            <person name="Mikhailova N."/>
            <person name="Pati A."/>
            <person name="Ivanova N."/>
            <person name="Mavromatis K."/>
            <person name="Chen A."/>
            <person name="Palaniappan K."/>
            <person name="Chain P."/>
            <person name="Land M."/>
            <person name="Hauser L."/>
            <person name="Chang Y.J."/>
            <person name="Jeffries C.D."/>
            <person name="Chertkov O."/>
            <person name="Brettin T."/>
            <person name="Detter J.C."/>
            <person name="Han C."/>
            <person name="Ali Z."/>
            <person name="Tindall B.J."/>
            <person name="Goker M."/>
            <person name="Bristow J."/>
            <person name="Eisen J.A."/>
            <person name="Markowitz V."/>
            <person name="Hugenholtz P."/>
            <person name="Kyrpides N.C."/>
            <person name="Klenk H.P."/>
        </authorList>
    </citation>
    <scope>NUCLEOTIDE SEQUENCE [LARGE SCALE GENOMIC DNA]</scope>
    <source>
        <strain evidence="2">DSM 44928 / JCM 14897 / NBRC 102108 / NRRL B-24433 / ID139908</strain>
    </source>
</reference>
<dbReference type="Proteomes" id="UP000000851">
    <property type="component" value="Chromosome"/>
</dbReference>